<name>I3UET0_ADVKW</name>
<evidence type="ECO:0000256" key="6">
    <source>
        <dbReference type="SAM" id="Phobius"/>
    </source>
</evidence>
<sequence length="284" mass="31609">MDLKPFTPLRKGKVMQNSTPFGQQSESMPSPYEGVGRAFGRAMVSQLQPRMLLALLLPFAAALIVMLFFARFLWEPVADWLNLFVTQSEMMTGMEGWMAGVGLLSMTVYLVHILVFVIMVTIGSSIGLLIAAVLVMPMVVGHVARTDYPELDRRGSQVFVSSLVNSAKVVLVFIVGWVITLPLWLIPPVAVLLHIFWWAYAFTHMLRFDALVEHATRQERAQVIARRRGGGWLIGTICATINLIPLTWIVLPVFTSLVYAHHGLAALVEQRRNSPPLLSAQSDL</sequence>
<evidence type="ECO:0000256" key="3">
    <source>
        <dbReference type="ARBA" id="ARBA00022989"/>
    </source>
</evidence>
<evidence type="ECO:0000256" key="5">
    <source>
        <dbReference type="SAM" id="MobiDB-lite"/>
    </source>
</evidence>
<dbReference type="STRING" id="1036672.TKWG_18250"/>
<feature type="transmembrane region" description="Helical" evidence="6">
    <location>
        <begin position="185"/>
        <end position="208"/>
    </location>
</feature>
<dbReference type="InterPro" id="IPR059112">
    <property type="entry name" value="CysZ/EI24"/>
</dbReference>
<keyword evidence="8" id="KW-1185">Reference proteome</keyword>
<evidence type="ECO:0000313" key="8">
    <source>
        <dbReference type="Proteomes" id="UP000005267"/>
    </source>
</evidence>
<reference evidence="8" key="2">
    <citation type="journal article" date="2013" name="PLoS ONE">
        <title>Genome implosion elicits host-confinement in Alcaligenaceae: evidence from the comparative genomics of Tetrathiobacter kashmirensis, a pathogen in the making.</title>
        <authorList>
            <person name="Ghosh W."/>
            <person name="Alam M."/>
            <person name="Roy C."/>
            <person name="Pyne P."/>
            <person name="George A."/>
            <person name="Chakraborty R."/>
            <person name="Majumder S."/>
            <person name="Agarwal A."/>
            <person name="Chakraborty S."/>
            <person name="Majumdar S."/>
            <person name="Gupta S.K."/>
        </authorList>
    </citation>
    <scope>NUCLEOTIDE SEQUENCE [LARGE SCALE GENOMIC DNA]</scope>
    <source>
        <strain evidence="8">WT001</strain>
    </source>
</reference>
<proteinExistence type="predicted"/>
<gene>
    <name evidence="7" type="ordered locus">TKWG_18250</name>
</gene>
<evidence type="ECO:0000256" key="1">
    <source>
        <dbReference type="ARBA" id="ARBA00004141"/>
    </source>
</evidence>
<keyword evidence="3 6" id="KW-1133">Transmembrane helix</keyword>
<feature type="transmembrane region" description="Helical" evidence="6">
    <location>
        <begin position="51"/>
        <end position="74"/>
    </location>
</feature>
<dbReference type="KEGG" id="aka:TKWG_18250"/>
<keyword evidence="2 6" id="KW-0812">Transmembrane</keyword>
<reference evidence="7 8" key="1">
    <citation type="journal article" date="2011" name="J. Bacteriol.">
        <title>Whole-genome shotgun sequencing of the sulfur-oxidizing chemoautotroph Tetrathiobacter kashmirensis.</title>
        <authorList>
            <person name="Ghosh W."/>
            <person name="George A."/>
            <person name="Agarwal A."/>
            <person name="Raj P."/>
            <person name="Alam M."/>
            <person name="Pyne P."/>
            <person name="Das Gupta S.K."/>
        </authorList>
    </citation>
    <scope>NUCLEOTIDE SEQUENCE [LARGE SCALE GENOMIC DNA]</scope>
    <source>
        <strain evidence="7 8">WT001</strain>
    </source>
</reference>
<feature type="transmembrane region" description="Helical" evidence="6">
    <location>
        <begin position="109"/>
        <end position="137"/>
    </location>
</feature>
<feature type="compositionally biased region" description="Polar residues" evidence="5">
    <location>
        <begin position="15"/>
        <end position="28"/>
    </location>
</feature>
<protein>
    <submittedName>
        <fullName evidence="7">Membrane protein</fullName>
    </submittedName>
</protein>
<dbReference type="HOGENOM" id="CLU_069319_0_0_4"/>
<evidence type="ECO:0000313" key="7">
    <source>
        <dbReference type="EMBL" id="AFK63518.1"/>
    </source>
</evidence>
<dbReference type="EMBL" id="CP003555">
    <property type="protein sequence ID" value="AFK63518.1"/>
    <property type="molecule type" value="Genomic_DNA"/>
</dbReference>
<feature type="transmembrane region" description="Helical" evidence="6">
    <location>
        <begin position="229"/>
        <end position="251"/>
    </location>
</feature>
<accession>I3UET0</accession>
<keyword evidence="4 6" id="KW-0472">Membrane</keyword>
<feature type="region of interest" description="Disordered" evidence="5">
    <location>
        <begin position="1"/>
        <end position="29"/>
    </location>
</feature>
<dbReference type="Pfam" id="PF07264">
    <property type="entry name" value="EI24"/>
    <property type="match status" value="1"/>
</dbReference>
<organism evidence="7 8">
    <name type="scientific">Advenella kashmirensis (strain DSM 17095 / LMG 22695 / WT001)</name>
    <name type="common">Tetrathiobacter kashmirensis</name>
    <dbReference type="NCBI Taxonomy" id="1036672"/>
    <lineage>
        <taxon>Bacteria</taxon>
        <taxon>Pseudomonadati</taxon>
        <taxon>Pseudomonadota</taxon>
        <taxon>Betaproteobacteria</taxon>
        <taxon>Burkholderiales</taxon>
        <taxon>Alcaligenaceae</taxon>
    </lineage>
</organism>
<evidence type="ECO:0000256" key="2">
    <source>
        <dbReference type="ARBA" id="ARBA00022692"/>
    </source>
</evidence>
<dbReference type="Proteomes" id="UP000005267">
    <property type="component" value="Chromosome"/>
</dbReference>
<comment type="subcellular location">
    <subcellularLocation>
        <location evidence="1">Membrane</location>
        <topology evidence="1">Multi-pass membrane protein</topology>
    </subcellularLocation>
</comment>
<dbReference type="AlphaFoldDB" id="I3UET0"/>
<evidence type="ECO:0000256" key="4">
    <source>
        <dbReference type="ARBA" id="ARBA00023136"/>
    </source>
</evidence>